<keyword evidence="4" id="KW-0808">Transferase</keyword>
<dbReference type="SUPFAM" id="SSF55874">
    <property type="entry name" value="ATPase domain of HSP90 chaperone/DNA topoisomerase II/histidine kinase"/>
    <property type="match status" value="1"/>
</dbReference>
<dbReference type="GO" id="GO:0016301">
    <property type="term" value="F:kinase activity"/>
    <property type="evidence" value="ECO:0007669"/>
    <property type="project" value="UniProtKB-KW"/>
</dbReference>
<dbReference type="InterPro" id="IPR011712">
    <property type="entry name" value="Sig_transdc_His_kin_sub3_dim/P"/>
</dbReference>
<feature type="domain" description="Signal transduction histidine kinase subgroup 3 dimerisation and phosphoacceptor" evidence="11">
    <location>
        <begin position="190"/>
        <end position="255"/>
    </location>
</feature>
<evidence type="ECO:0000256" key="8">
    <source>
        <dbReference type="ARBA" id="ARBA00023012"/>
    </source>
</evidence>
<proteinExistence type="predicted"/>
<evidence type="ECO:0000256" key="3">
    <source>
        <dbReference type="ARBA" id="ARBA00022553"/>
    </source>
</evidence>
<keyword evidence="13" id="KW-1185">Reference proteome</keyword>
<evidence type="ECO:0000313" key="13">
    <source>
        <dbReference type="Proteomes" id="UP001241758"/>
    </source>
</evidence>
<organism evidence="12 13">
    <name type="scientific">Actinoplanes sandaracinus</name>
    <dbReference type="NCBI Taxonomy" id="3045177"/>
    <lineage>
        <taxon>Bacteria</taxon>
        <taxon>Bacillati</taxon>
        <taxon>Actinomycetota</taxon>
        <taxon>Actinomycetes</taxon>
        <taxon>Micromonosporales</taxon>
        <taxon>Micromonosporaceae</taxon>
        <taxon>Actinoplanes</taxon>
    </lineage>
</organism>
<comment type="catalytic activity">
    <reaction evidence="1">
        <text>ATP + protein L-histidine = ADP + protein N-phospho-L-histidine.</text>
        <dbReference type="EC" id="2.7.13.3"/>
    </reaction>
</comment>
<dbReference type="InterPro" id="IPR003594">
    <property type="entry name" value="HATPase_dom"/>
</dbReference>
<reference evidence="12 13" key="1">
    <citation type="submission" date="2023-05" db="EMBL/GenBank/DDBJ databases">
        <title>Actinoplanes sp. NEAU-A12 genome sequencing.</title>
        <authorList>
            <person name="Wang Z.-S."/>
        </authorList>
    </citation>
    <scope>NUCLEOTIDE SEQUENCE [LARGE SCALE GENOMIC DNA]</scope>
    <source>
        <strain evidence="12 13">NEAU-A12</strain>
    </source>
</reference>
<dbReference type="Proteomes" id="UP001241758">
    <property type="component" value="Unassembled WGS sequence"/>
</dbReference>
<dbReference type="Pfam" id="PF07730">
    <property type="entry name" value="HisKA_3"/>
    <property type="match status" value="1"/>
</dbReference>
<keyword evidence="9" id="KW-0472">Membrane</keyword>
<keyword evidence="8" id="KW-0902">Two-component regulatory system</keyword>
<dbReference type="Gene3D" id="3.30.565.10">
    <property type="entry name" value="Histidine kinase-like ATPase, C-terminal domain"/>
    <property type="match status" value="1"/>
</dbReference>
<evidence type="ECO:0000259" key="10">
    <source>
        <dbReference type="Pfam" id="PF02518"/>
    </source>
</evidence>
<keyword evidence="6 12" id="KW-0418">Kinase</keyword>
<dbReference type="InterPro" id="IPR050482">
    <property type="entry name" value="Sensor_HK_TwoCompSys"/>
</dbReference>
<keyword evidence="5" id="KW-0547">Nucleotide-binding</keyword>
<evidence type="ECO:0000256" key="5">
    <source>
        <dbReference type="ARBA" id="ARBA00022741"/>
    </source>
</evidence>
<dbReference type="EC" id="2.7.13.3" evidence="2"/>
<evidence type="ECO:0000256" key="6">
    <source>
        <dbReference type="ARBA" id="ARBA00022777"/>
    </source>
</evidence>
<feature type="domain" description="Histidine kinase/HSP90-like ATPase" evidence="10">
    <location>
        <begin position="300"/>
        <end position="389"/>
    </location>
</feature>
<dbReference type="PANTHER" id="PTHR24421">
    <property type="entry name" value="NITRATE/NITRITE SENSOR PROTEIN NARX-RELATED"/>
    <property type="match status" value="1"/>
</dbReference>
<evidence type="ECO:0000256" key="7">
    <source>
        <dbReference type="ARBA" id="ARBA00022840"/>
    </source>
</evidence>
<dbReference type="Pfam" id="PF02518">
    <property type="entry name" value="HATPase_c"/>
    <property type="match status" value="1"/>
</dbReference>
<evidence type="ECO:0000313" key="12">
    <source>
        <dbReference type="EMBL" id="MDI6100190.1"/>
    </source>
</evidence>
<evidence type="ECO:0000256" key="2">
    <source>
        <dbReference type="ARBA" id="ARBA00012438"/>
    </source>
</evidence>
<accession>A0ABT6WKK7</accession>
<dbReference type="PANTHER" id="PTHR24421:SF10">
    <property type="entry name" value="NITRATE_NITRITE SENSOR PROTEIN NARQ"/>
    <property type="match status" value="1"/>
</dbReference>
<evidence type="ECO:0000256" key="1">
    <source>
        <dbReference type="ARBA" id="ARBA00000085"/>
    </source>
</evidence>
<gene>
    <name evidence="12" type="ORF">QLQ12_16420</name>
</gene>
<dbReference type="CDD" id="cd16917">
    <property type="entry name" value="HATPase_UhpB-NarQ-NarX-like"/>
    <property type="match status" value="1"/>
</dbReference>
<evidence type="ECO:0000256" key="9">
    <source>
        <dbReference type="SAM" id="Phobius"/>
    </source>
</evidence>
<comment type="caution">
    <text evidence="12">The sequence shown here is derived from an EMBL/GenBank/DDBJ whole genome shotgun (WGS) entry which is preliminary data.</text>
</comment>
<dbReference type="RefSeq" id="WP_282760833.1">
    <property type="nucleotide sequence ID" value="NZ_JASCTH010000010.1"/>
</dbReference>
<name>A0ABT6WKK7_9ACTN</name>
<evidence type="ECO:0000259" key="11">
    <source>
        <dbReference type="Pfam" id="PF07730"/>
    </source>
</evidence>
<keyword evidence="7" id="KW-0067">ATP-binding</keyword>
<keyword evidence="9" id="KW-0812">Transmembrane</keyword>
<evidence type="ECO:0000256" key="4">
    <source>
        <dbReference type="ARBA" id="ARBA00022679"/>
    </source>
</evidence>
<dbReference type="Gene3D" id="1.20.5.1930">
    <property type="match status" value="1"/>
</dbReference>
<feature type="transmembrane region" description="Helical" evidence="9">
    <location>
        <begin position="141"/>
        <end position="161"/>
    </location>
</feature>
<keyword evidence="9" id="KW-1133">Transmembrane helix</keyword>
<dbReference type="EMBL" id="JASCTH010000010">
    <property type="protein sequence ID" value="MDI6100190.1"/>
    <property type="molecule type" value="Genomic_DNA"/>
</dbReference>
<dbReference type="InterPro" id="IPR036890">
    <property type="entry name" value="HATPase_C_sf"/>
</dbReference>
<protein>
    <recommendedName>
        <fullName evidence="2">histidine kinase</fullName>
        <ecNumber evidence="2">2.7.13.3</ecNumber>
    </recommendedName>
</protein>
<sequence length="393" mass="41416">MLPIDQVRGLVSAAPQPLPPMTGPRPARWLPHLLVVLSAGLLGLTGADQQATLLAGLHAVTLVVALRWPVAAWWLSTVILAAIPALHPPTPSNQSWAWVVHAGVLLLVALRNPPAVAAVAAVVSGLAAVGLKLAGSRIGSWEVVETALVMFALAAVVGGALRSRRRARERLAGQQELTARERSQRMLLEERARIARELHDVVAHHMSLVAIQADAAPHRVTSPPEELVAAFGSIRGSALEALTELRRVLGVLRDGGPAPDRPQPGLDQLDDVFTQVRAAGLDVTATVNGPRRRLSPSVELSAFRIVQEALSNALRHAPGSRVAVEIVYSAAALRIRVVNGPSPHPVRHTDGAGHGVLGMRERAAMLGGELSAGPTQAGGYEVAALLPDQEDPK</sequence>
<feature type="transmembrane region" description="Helical" evidence="9">
    <location>
        <begin position="29"/>
        <end position="47"/>
    </location>
</feature>
<keyword evidence="3" id="KW-0597">Phosphoprotein</keyword>
<feature type="transmembrane region" description="Helical" evidence="9">
    <location>
        <begin position="115"/>
        <end position="135"/>
    </location>
</feature>
<feature type="transmembrane region" description="Helical" evidence="9">
    <location>
        <begin position="59"/>
        <end position="83"/>
    </location>
</feature>